<feature type="transmembrane region" description="Helical" evidence="1">
    <location>
        <begin position="154"/>
        <end position="170"/>
    </location>
</feature>
<keyword evidence="3" id="KW-1185">Reference proteome</keyword>
<evidence type="ECO:0000313" key="2">
    <source>
        <dbReference type="EMBL" id="TVO76984.1"/>
    </source>
</evidence>
<feature type="transmembrane region" description="Helical" evidence="1">
    <location>
        <begin position="27"/>
        <end position="49"/>
    </location>
</feature>
<keyword evidence="1" id="KW-0812">Transmembrane</keyword>
<sequence>MPTIYDLKPRFQALLRPLNASLVRHGVTANGVTLAAMTVSIALGLVIALNPGASEILLLMPVWLFLRMAMNAIDGMLAREHGMQSSLGAIFNELGDVISDAALYLPLALVAGVNPVSVVLLVVLSIMVEMVGVVSIQIGGSRRYDGPFGKSDRAFGFGLLCLLLGIGLIPGGWCDGLLWVMLLLTLLTLVNRGRHALAEAGGIQS</sequence>
<reference evidence="2 3" key="1">
    <citation type="submission" date="2019-07" db="EMBL/GenBank/DDBJ databases">
        <title>The pathways for chlorine oxyanion respiration interact through the shared metabolite chlorate.</title>
        <authorList>
            <person name="Barnum T.P."/>
            <person name="Cheng Y."/>
            <person name="Hill K.A."/>
            <person name="Lucas L.N."/>
            <person name="Carlson H.K."/>
            <person name="Coates J.D."/>
        </authorList>
    </citation>
    <scope>NUCLEOTIDE SEQUENCE [LARGE SCALE GENOMIC DNA]</scope>
    <source>
        <strain evidence="2 3">BK-1</strain>
    </source>
</reference>
<name>A0A558DTP1_9GAMM</name>
<dbReference type="InterPro" id="IPR043130">
    <property type="entry name" value="CDP-OH_PTrfase_TM_dom"/>
</dbReference>
<dbReference type="GO" id="GO:0016780">
    <property type="term" value="F:phosphotransferase activity, for other substituted phosphate groups"/>
    <property type="evidence" value="ECO:0007669"/>
    <property type="project" value="InterPro"/>
</dbReference>
<accession>A0A558DTP1</accession>
<keyword evidence="1" id="KW-0472">Membrane</keyword>
<dbReference type="Pfam" id="PF01066">
    <property type="entry name" value="CDP-OH_P_transf"/>
    <property type="match status" value="1"/>
</dbReference>
<keyword evidence="1" id="KW-1133">Transmembrane helix</keyword>
<dbReference type="RefSeq" id="WP_144358113.1">
    <property type="nucleotide sequence ID" value="NZ_VMNH01000005.1"/>
</dbReference>
<dbReference type="GO" id="GO:0008654">
    <property type="term" value="P:phospholipid biosynthetic process"/>
    <property type="evidence" value="ECO:0007669"/>
    <property type="project" value="InterPro"/>
</dbReference>
<gene>
    <name evidence="2" type="ORF">FHP88_06055</name>
</gene>
<feature type="transmembrane region" description="Helical" evidence="1">
    <location>
        <begin position="56"/>
        <end position="73"/>
    </location>
</feature>
<dbReference type="EMBL" id="VMNH01000005">
    <property type="protein sequence ID" value="TVO76984.1"/>
    <property type="molecule type" value="Genomic_DNA"/>
</dbReference>
<dbReference type="Proteomes" id="UP000316649">
    <property type="component" value="Unassembled WGS sequence"/>
</dbReference>
<dbReference type="Gene3D" id="1.20.120.1760">
    <property type="match status" value="1"/>
</dbReference>
<dbReference type="GO" id="GO:0016020">
    <property type="term" value="C:membrane"/>
    <property type="evidence" value="ECO:0007669"/>
    <property type="project" value="InterPro"/>
</dbReference>
<keyword evidence="2" id="KW-0808">Transferase</keyword>
<organism evidence="2 3">
    <name type="scientific">Sedimenticola selenatireducens</name>
    <dbReference type="NCBI Taxonomy" id="191960"/>
    <lineage>
        <taxon>Bacteria</taxon>
        <taxon>Pseudomonadati</taxon>
        <taxon>Pseudomonadota</taxon>
        <taxon>Gammaproteobacteria</taxon>
        <taxon>Chromatiales</taxon>
        <taxon>Sedimenticolaceae</taxon>
        <taxon>Sedimenticola</taxon>
    </lineage>
</organism>
<feature type="transmembrane region" description="Helical" evidence="1">
    <location>
        <begin position="101"/>
        <end position="134"/>
    </location>
</feature>
<evidence type="ECO:0000313" key="3">
    <source>
        <dbReference type="Proteomes" id="UP000316649"/>
    </source>
</evidence>
<dbReference type="InterPro" id="IPR000462">
    <property type="entry name" value="CDP-OH_P_trans"/>
</dbReference>
<evidence type="ECO:0000256" key="1">
    <source>
        <dbReference type="SAM" id="Phobius"/>
    </source>
</evidence>
<dbReference type="AlphaFoldDB" id="A0A558DTP1"/>
<comment type="caution">
    <text evidence="2">The sequence shown here is derived from an EMBL/GenBank/DDBJ whole genome shotgun (WGS) entry which is preliminary data.</text>
</comment>
<protein>
    <submittedName>
        <fullName evidence="2">CDP-alcohol phosphatidyltransferase family protein</fullName>
    </submittedName>
</protein>
<dbReference type="OrthoDB" id="1034332at2"/>
<proteinExistence type="predicted"/>